<dbReference type="Pfam" id="PF00440">
    <property type="entry name" value="TetR_N"/>
    <property type="match status" value="1"/>
</dbReference>
<dbReference type="InterPro" id="IPR036271">
    <property type="entry name" value="Tet_transcr_reg_TetR-rel_C_sf"/>
</dbReference>
<dbReference type="AlphaFoldDB" id="A0A6J7HT05"/>
<accession>A0A6J7HT05</accession>
<dbReference type="PANTHER" id="PTHR30055">
    <property type="entry name" value="HTH-TYPE TRANSCRIPTIONAL REGULATOR RUTR"/>
    <property type="match status" value="1"/>
</dbReference>
<dbReference type="SUPFAM" id="SSF46689">
    <property type="entry name" value="Homeodomain-like"/>
    <property type="match status" value="1"/>
</dbReference>
<dbReference type="InterPro" id="IPR009057">
    <property type="entry name" value="Homeodomain-like_sf"/>
</dbReference>
<proteinExistence type="predicted"/>
<dbReference type="InterPro" id="IPR001647">
    <property type="entry name" value="HTH_TetR"/>
</dbReference>
<dbReference type="Gene3D" id="1.10.10.60">
    <property type="entry name" value="Homeodomain-like"/>
    <property type="match status" value="1"/>
</dbReference>
<dbReference type="PROSITE" id="PS01081">
    <property type="entry name" value="HTH_TETR_1"/>
    <property type="match status" value="1"/>
</dbReference>
<sequence>MPRESVTRAIHVATLQEVAEAGYGRTSVEAVARRAGVGKAAIYRRWPSKLELVIAAVSRAAVRPAEVPDTGSLRGDVHAFLVGGRRLLDDPVGRRVLADLVAEAARVPELDALLTATVGAPRRELASVLLERAVARGELRPELDRELALDVVPAALYWRIAVRRATLTDDDLERLADATTAALRAL</sequence>
<dbReference type="GO" id="GO:0003700">
    <property type="term" value="F:DNA-binding transcription factor activity"/>
    <property type="evidence" value="ECO:0007669"/>
    <property type="project" value="TreeGrafter"/>
</dbReference>
<dbReference type="SUPFAM" id="SSF48498">
    <property type="entry name" value="Tetracyclin repressor-like, C-terminal domain"/>
    <property type="match status" value="1"/>
</dbReference>
<dbReference type="InterPro" id="IPR050109">
    <property type="entry name" value="HTH-type_TetR-like_transc_reg"/>
</dbReference>
<keyword evidence="3" id="KW-0804">Transcription</keyword>
<keyword evidence="2" id="KW-0238">DNA-binding</keyword>
<evidence type="ECO:0000313" key="5">
    <source>
        <dbReference type="EMBL" id="CAB4919495.1"/>
    </source>
</evidence>
<evidence type="ECO:0000259" key="4">
    <source>
        <dbReference type="PROSITE" id="PS50977"/>
    </source>
</evidence>
<dbReference type="PANTHER" id="PTHR30055:SF148">
    <property type="entry name" value="TETR-FAMILY TRANSCRIPTIONAL REGULATOR"/>
    <property type="match status" value="1"/>
</dbReference>
<dbReference type="Pfam" id="PF16859">
    <property type="entry name" value="TetR_C_11"/>
    <property type="match status" value="1"/>
</dbReference>
<evidence type="ECO:0000256" key="3">
    <source>
        <dbReference type="ARBA" id="ARBA00023163"/>
    </source>
</evidence>
<name>A0A6J7HT05_9ZZZZ</name>
<evidence type="ECO:0000256" key="1">
    <source>
        <dbReference type="ARBA" id="ARBA00023015"/>
    </source>
</evidence>
<protein>
    <submittedName>
        <fullName evidence="5">Unannotated protein</fullName>
    </submittedName>
</protein>
<evidence type="ECO:0000256" key="2">
    <source>
        <dbReference type="ARBA" id="ARBA00023125"/>
    </source>
</evidence>
<dbReference type="InterPro" id="IPR023772">
    <property type="entry name" value="DNA-bd_HTH_TetR-type_CS"/>
</dbReference>
<reference evidence="5" key="1">
    <citation type="submission" date="2020-05" db="EMBL/GenBank/DDBJ databases">
        <authorList>
            <person name="Chiriac C."/>
            <person name="Salcher M."/>
            <person name="Ghai R."/>
            <person name="Kavagutti S V."/>
        </authorList>
    </citation>
    <scope>NUCLEOTIDE SEQUENCE</scope>
</reference>
<dbReference type="PROSITE" id="PS50977">
    <property type="entry name" value="HTH_TETR_2"/>
    <property type="match status" value="1"/>
</dbReference>
<keyword evidence="1" id="KW-0805">Transcription regulation</keyword>
<dbReference type="EMBL" id="CAFBMK010000098">
    <property type="protein sequence ID" value="CAB4919495.1"/>
    <property type="molecule type" value="Genomic_DNA"/>
</dbReference>
<gene>
    <name evidence="5" type="ORF">UFOPK3564_01748</name>
</gene>
<feature type="domain" description="HTH tetR-type" evidence="4">
    <location>
        <begin position="4"/>
        <end position="64"/>
    </location>
</feature>
<organism evidence="5">
    <name type="scientific">freshwater metagenome</name>
    <dbReference type="NCBI Taxonomy" id="449393"/>
    <lineage>
        <taxon>unclassified sequences</taxon>
        <taxon>metagenomes</taxon>
        <taxon>ecological metagenomes</taxon>
    </lineage>
</organism>
<dbReference type="Gene3D" id="1.10.357.10">
    <property type="entry name" value="Tetracycline Repressor, domain 2"/>
    <property type="match status" value="1"/>
</dbReference>
<dbReference type="GO" id="GO:0000976">
    <property type="term" value="F:transcription cis-regulatory region binding"/>
    <property type="evidence" value="ECO:0007669"/>
    <property type="project" value="TreeGrafter"/>
</dbReference>
<dbReference type="InterPro" id="IPR011075">
    <property type="entry name" value="TetR_C"/>
</dbReference>